<evidence type="ECO:0000256" key="2">
    <source>
        <dbReference type="PIRSR" id="PIRSR006386-1"/>
    </source>
</evidence>
<dbReference type="AlphaFoldDB" id="A0A919DLV8"/>
<dbReference type="PIRSF" id="PIRSF006386">
    <property type="entry name" value="HCCAis_GSTk"/>
    <property type="match status" value="1"/>
</dbReference>
<feature type="active site" description="Nucleophile" evidence="2">
    <location>
        <position position="21"/>
    </location>
</feature>
<evidence type="ECO:0000259" key="4">
    <source>
        <dbReference type="Pfam" id="PF01323"/>
    </source>
</evidence>
<comment type="similarity">
    <text evidence="1">Belongs to the GST superfamily. NadH family.</text>
</comment>
<dbReference type="SUPFAM" id="SSF52833">
    <property type="entry name" value="Thioredoxin-like"/>
    <property type="match status" value="1"/>
</dbReference>
<evidence type="ECO:0000313" key="6">
    <source>
        <dbReference type="Proteomes" id="UP000608024"/>
    </source>
</evidence>
<dbReference type="RefSeq" id="WP_190136713.1">
    <property type="nucleotide sequence ID" value="NZ_BNBT01000043.1"/>
</dbReference>
<reference evidence="5" key="1">
    <citation type="journal article" date="2014" name="Int. J. Syst. Evol. Microbiol.">
        <title>Complete genome sequence of Corynebacterium casei LMG S-19264T (=DSM 44701T), isolated from a smear-ripened cheese.</title>
        <authorList>
            <consortium name="US DOE Joint Genome Institute (JGI-PGF)"/>
            <person name="Walter F."/>
            <person name="Albersmeier A."/>
            <person name="Kalinowski J."/>
            <person name="Ruckert C."/>
        </authorList>
    </citation>
    <scope>NUCLEOTIDE SEQUENCE</scope>
    <source>
        <strain evidence="5">JCM 4784</strain>
    </source>
</reference>
<reference evidence="5" key="2">
    <citation type="submission" date="2020-09" db="EMBL/GenBank/DDBJ databases">
        <authorList>
            <person name="Sun Q."/>
            <person name="Ohkuma M."/>
        </authorList>
    </citation>
    <scope>NUCLEOTIDE SEQUENCE</scope>
    <source>
        <strain evidence="5">JCM 4784</strain>
    </source>
</reference>
<dbReference type="EC" id="5.99.1.4" evidence="1"/>
<keyword evidence="1" id="KW-0413">Isomerase</keyword>
<feature type="region of interest" description="Disordered" evidence="3">
    <location>
        <begin position="187"/>
        <end position="208"/>
    </location>
</feature>
<comment type="catalytic activity">
    <reaction evidence="1">
        <text>2-hydroxychromene-2-carboxylate = (3E)-4-(2-hydroxyphenyl)-2-oxobut-3-enoate</text>
        <dbReference type="Rhea" id="RHEA:27401"/>
        <dbReference type="ChEBI" id="CHEBI:59350"/>
        <dbReference type="ChEBI" id="CHEBI:59353"/>
        <dbReference type="EC" id="5.99.1.4"/>
    </reaction>
</comment>
<evidence type="ECO:0000313" key="5">
    <source>
        <dbReference type="EMBL" id="GHE61437.1"/>
    </source>
</evidence>
<name>A0A919DLV8_9ACTN</name>
<gene>
    <name evidence="5" type="ORF">GCM10018785_33130</name>
</gene>
<feature type="domain" description="DSBA-like thioredoxin" evidence="4">
    <location>
        <begin position="82"/>
        <end position="182"/>
    </location>
</feature>
<dbReference type="Gene3D" id="3.40.30.10">
    <property type="entry name" value="Glutaredoxin"/>
    <property type="match status" value="1"/>
</dbReference>
<evidence type="ECO:0000256" key="1">
    <source>
        <dbReference type="PIRNR" id="PIRNR006386"/>
    </source>
</evidence>
<dbReference type="InterPro" id="IPR036249">
    <property type="entry name" value="Thioredoxin-like_sf"/>
</dbReference>
<dbReference type="EMBL" id="BNBT01000043">
    <property type="protein sequence ID" value="GHE61437.1"/>
    <property type="molecule type" value="Genomic_DNA"/>
</dbReference>
<proteinExistence type="inferred from homology"/>
<organism evidence="5 6">
    <name type="scientific">Streptomyces longispororuber</name>
    <dbReference type="NCBI Taxonomy" id="68230"/>
    <lineage>
        <taxon>Bacteria</taxon>
        <taxon>Bacillati</taxon>
        <taxon>Actinomycetota</taxon>
        <taxon>Actinomycetes</taxon>
        <taxon>Kitasatosporales</taxon>
        <taxon>Streptomycetaceae</taxon>
        <taxon>Streptomyces</taxon>
    </lineage>
</organism>
<dbReference type="InterPro" id="IPR001853">
    <property type="entry name" value="DSBA-like_thioredoxin_dom"/>
</dbReference>
<dbReference type="Pfam" id="PF01323">
    <property type="entry name" value="DSBA"/>
    <property type="match status" value="1"/>
</dbReference>
<keyword evidence="6" id="KW-1185">Reference proteome</keyword>
<accession>A0A919DLV8</accession>
<dbReference type="GO" id="GO:0016491">
    <property type="term" value="F:oxidoreductase activity"/>
    <property type="evidence" value="ECO:0007669"/>
    <property type="project" value="InterPro"/>
</dbReference>
<evidence type="ECO:0000256" key="3">
    <source>
        <dbReference type="SAM" id="MobiDB-lite"/>
    </source>
</evidence>
<sequence>MSAPPAAPPRAAPRCYFSFRSPFSWLAWQEAAARHPELAARMEWVPFFDPDPLTARLVADRGGWSPFPDRPPGDDRVWEVPHLAYLAAARLGRGPDFLQAAFRAAFTRGLDLCDRAVVARVGRELGLDPAPLAHAADVPELRAHGLRALLDACADGVFSVPFFVHDHLRCFGLDRLDTFAALLPAPPPTPLSDRHQPAVSGRLRRSTA</sequence>
<dbReference type="Proteomes" id="UP000608024">
    <property type="component" value="Unassembled WGS sequence"/>
</dbReference>
<dbReference type="GO" id="GO:0018845">
    <property type="term" value="F:2-hydroxychromene-2-carboxylate isomerase activity"/>
    <property type="evidence" value="ECO:0007669"/>
    <property type="project" value="UniProtKB-UniRule"/>
</dbReference>
<comment type="caution">
    <text evidence="5">The sequence shown here is derived from an EMBL/GenBank/DDBJ whole genome shotgun (WGS) entry which is preliminary data.</text>
</comment>
<protein>
    <recommendedName>
        <fullName evidence="1">2-hydroxychromene-2-carboxylate isomerase</fullName>
        <ecNumber evidence="1">5.99.1.4</ecNumber>
    </recommendedName>
</protein>
<dbReference type="InterPro" id="IPR014440">
    <property type="entry name" value="HCCAis_GSTk"/>
</dbReference>